<dbReference type="AlphaFoldDB" id="A0A494Y2D3"/>
<organism evidence="2 3">
    <name type="scientific">Cohnella endophytica</name>
    <dbReference type="NCBI Taxonomy" id="2419778"/>
    <lineage>
        <taxon>Bacteria</taxon>
        <taxon>Bacillati</taxon>
        <taxon>Bacillota</taxon>
        <taxon>Bacilli</taxon>
        <taxon>Bacillales</taxon>
        <taxon>Paenibacillaceae</taxon>
        <taxon>Cohnella</taxon>
    </lineage>
</organism>
<dbReference type="InterPro" id="IPR013783">
    <property type="entry name" value="Ig-like_fold"/>
</dbReference>
<dbReference type="Gene3D" id="2.60.40.2700">
    <property type="match status" value="1"/>
</dbReference>
<evidence type="ECO:0000313" key="3">
    <source>
        <dbReference type="Proteomes" id="UP000282076"/>
    </source>
</evidence>
<feature type="domain" description="SLH" evidence="1">
    <location>
        <begin position="637"/>
        <end position="696"/>
    </location>
</feature>
<accession>A0A494Y2D3</accession>
<protein>
    <submittedName>
        <fullName evidence="2">S-layer homology domain-containing protein</fullName>
    </submittedName>
</protein>
<evidence type="ECO:0000313" key="2">
    <source>
        <dbReference type="EMBL" id="RKP55593.1"/>
    </source>
</evidence>
<gene>
    <name evidence="2" type="ORF">D7Z26_07120</name>
</gene>
<keyword evidence="3" id="KW-1185">Reference proteome</keyword>
<dbReference type="Pfam" id="PF00395">
    <property type="entry name" value="SLH"/>
    <property type="match status" value="3"/>
</dbReference>
<dbReference type="SUPFAM" id="SSF48726">
    <property type="entry name" value="Immunoglobulin"/>
    <property type="match status" value="3"/>
</dbReference>
<evidence type="ECO:0000259" key="1">
    <source>
        <dbReference type="PROSITE" id="PS51272"/>
    </source>
</evidence>
<dbReference type="SMART" id="SM00409">
    <property type="entry name" value="IG"/>
    <property type="match status" value="3"/>
</dbReference>
<dbReference type="OrthoDB" id="663332at2"/>
<feature type="domain" description="SLH" evidence="1">
    <location>
        <begin position="768"/>
        <end position="827"/>
    </location>
</feature>
<dbReference type="PANTHER" id="PTHR43308">
    <property type="entry name" value="OUTER MEMBRANE PROTEIN ALPHA-RELATED"/>
    <property type="match status" value="1"/>
</dbReference>
<dbReference type="InterPro" id="IPR036179">
    <property type="entry name" value="Ig-like_dom_sf"/>
</dbReference>
<dbReference type="InterPro" id="IPR001119">
    <property type="entry name" value="SLH_dom"/>
</dbReference>
<dbReference type="Gene3D" id="2.60.40.10">
    <property type="entry name" value="Immunoglobulins"/>
    <property type="match status" value="3"/>
</dbReference>
<dbReference type="InterPro" id="IPR051465">
    <property type="entry name" value="Cell_Envelope_Struct_Comp"/>
</dbReference>
<dbReference type="PANTHER" id="PTHR43308:SF5">
    <property type="entry name" value="S-LAYER PROTEIN _ PEPTIDOGLYCAN ENDO-BETA-N-ACETYLGLUCOSAMINIDASE"/>
    <property type="match status" value="1"/>
</dbReference>
<proteinExistence type="predicted"/>
<dbReference type="PROSITE" id="PS51272">
    <property type="entry name" value="SLH"/>
    <property type="match status" value="3"/>
</dbReference>
<comment type="caution">
    <text evidence="2">The sequence shown here is derived from an EMBL/GenBank/DDBJ whole genome shotgun (WGS) entry which is preliminary data.</text>
</comment>
<dbReference type="EMBL" id="RBZM01000004">
    <property type="protein sequence ID" value="RKP55593.1"/>
    <property type="molecule type" value="Genomic_DNA"/>
</dbReference>
<feature type="domain" description="SLH" evidence="1">
    <location>
        <begin position="697"/>
        <end position="760"/>
    </location>
</feature>
<name>A0A494Y2D3_9BACL</name>
<sequence>MGGSASLSVAASGGVSLSYQWYSNTTNNNSGGTLISGATSATYAAPTVTAGTTYYFVVVTNTDSSATGNQTATSTSSVATVTVNALTHAAAPSIDTQPADKTVNVGGSASLSVAASGGVSLSYQWYSNTTNSTSGGTLIAGATSAAYAAPTGTAGTKHYYVVVTNTDSGATGNQTATVTSSVATVTVNALTHAAAPSIDTQPADKTVNVGGSASLSVAASGGVSLSYQWYSNTTNSTSGGTLIAGATSAAYAAPTGTAGTKHYYVVVTNTDSGATGNQTATATSNAVTVTVNALTHAVMPSIDTQPADKTVNVGGSANLSVAASGGVSLSYQWYSNTTNNNSGGNLIAGATSAAYAAPTGTAGTKHYYVLVTNTDSGATGNQTATATSNAVTVTVNVPSPSGNLSPSTPSDLDVIVLVNGKAENLGKMANSIRDNQTMSTFIMDQKKLEELLKSEAPKSVVTVVPNVKSDILVGELDGQMIKNMEDRQAILQIKTDRATYTLPALQFNIRAIADQFGNSVTLQNVKVRIEIATPISDTVKVVENAAMNGSFALVVPPLSFSVKVTYGDTTIEVSKFSAYVERTVAIPDGVDPSKVTTGVVIEPNGTVRHVPTKVVKIDGKLYAVINSLTNSTYSVVWHPLEFSDMAKHWAKDAVNDMGSRMVIDGAGNGMFSPDRNITRAEFAAILVRGLGLQLENGTATFSDVKATDWYSSAVNTAYAYRLIDGYEDGTFRPMEKITREQAMTILSKALAITGLKQKLSDRSADSILKPFKDAAQVSVWAQSGVADCVQAGVVSGRTDGALAPKAYMTRAEVATIIQRLLQLSDLI</sequence>
<reference evidence="2 3" key="1">
    <citation type="submission" date="2018-10" db="EMBL/GenBank/DDBJ databases">
        <title>Cohnella sp. M2MS4P-1, whole genome shotgun sequence.</title>
        <authorList>
            <person name="Tuo L."/>
        </authorList>
    </citation>
    <scope>NUCLEOTIDE SEQUENCE [LARGE SCALE GENOMIC DNA]</scope>
    <source>
        <strain evidence="2 3">M2MS4P-1</strain>
    </source>
</reference>
<dbReference type="InterPro" id="IPR003599">
    <property type="entry name" value="Ig_sub"/>
</dbReference>
<dbReference type="Proteomes" id="UP000282076">
    <property type="component" value="Unassembled WGS sequence"/>
</dbReference>